<protein>
    <submittedName>
        <fullName evidence="2">Uncharacterized protein</fullName>
    </submittedName>
</protein>
<feature type="compositionally biased region" description="Basic residues" evidence="1">
    <location>
        <begin position="284"/>
        <end position="309"/>
    </location>
</feature>
<proteinExistence type="predicted"/>
<dbReference type="VEuPathDB" id="AmoebaDB:ACA1_333270"/>
<evidence type="ECO:0000313" key="3">
    <source>
        <dbReference type="Proteomes" id="UP000011083"/>
    </source>
</evidence>
<reference evidence="2 3" key="1">
    <citation type="journal article" date="2013" name="Genome Biol.">
        <title>Genome of Acanthamoeba castellanii highlights extensive lateral gene transfer and early evolution of tyrosine kinase signaling.</title>
        <authorList>
            <person name="Clarke M."/>
            <person name="Lohan A.J."/>
            <person name="Liu B."/>
            <person name="Lagkouvardos I."/>
            <person name="Roy S."/>
            <person name="Zafar N."/>
            <person name="Bertelli C."/>
            <person name="Schilde C."/>
            <person name="Kianianmomeni A."/>
            <person name="Burglin T.R."/>
            <person name="Frech C."/>
            <person name="Turcotte B."/>
            <person name="Kopec K.O."/>
            <person name="Synnott J.M."/>
            <person name="Choo C."/>
            <person name="Paponov I."/>
            <person name="Finkler A."/>
            <person name="Soon Heng Tan C."/>
            <person name="Hutchins A.P."/>
            <person name="Weinmeier T."/>
            <person name="Rattei T."/>
            <person name="Chu J.S."/>
            <person name="Gimenez G."/>
            <person name="Irimia M."/>
            <person name="Rigden D.J."/>
            <person name="Fitzpatrick D.A."/>
            <person name="Lorenzo-Morales J."/>
            <person name="Bateman A."/>
            <person name="Chiu C.H."/>
            <person name="Tang P."/>
            <person name="Hegemann P."/>
            <person name="Fromm H."/>
            <person name="Raoult D."/>
            <person name="Greub G."/>
            <person name="Miranda-Saavedra D."/>
            <person name="Chen N."/>
            <person name="Nash P."/>
            <person name="Ginger M.L."/>
            <person name="Horn M."/>
            <person name="Schaap P."/>
            <person name="Caler L."/>
            <person name="Loftus B."/>
        </authorList>
    </citation>
    <scope>NUCLEOTIDE SEQUENCE [LARGE SCALE GENOMIC DNA]</scope>
    <source>
        <strain evidence="2 3">Neff</strain>
    </source>
</reference>
<organism evidence="2 3">
    <name type="scientific">Acanthamoeba castellanii (strain ATCC 30010 / Neff)</name>
    <dbReference type="NCBI Taxonomy" id="1257118"/>
    <lineage>
        <taxon>Eukaryota</taxon>
        <taxon>Amoebozoa</taxon>
        <taxon>Discosea</taxon>
        <taxon>Longamoebia</taxon>
        <taxon>Centramoebida</taxon>
        <taxon>Acanthamoebidae</taxon>
        <taxon>Acanthamoeba</taxon>
    </lineage>
</organism>
<name>L8HGT9_ACACF</name>
<dbReference type="GeneID" id="14925470"/>
<gene>
    <name evidence="2" type="ORF">ACA1_333270</name>
</gene>
<evidence type="ECO:0000313" key="2">
    <source>
        <dbReference type="EMBL" id="ELR24447.1"/>
    </source>
</evidence>
<dbReference type="Proteomes" id="UP000011083">
    <property type="component" value="Unassembled WGS sequence"/>
</dbReference>
<dbReference type="RefSeq" id="XP_004355021.1">
    <property type="nucleotide sequence ID" value="XM_004354969.1"/>
</dbReference>
<dbReference type="KEGG" id="acan:ACA1_333270"/>
<keyword evidence="3" id="KW-1185">Reference proteome</keyword>
<sequence length="309" mass="34563">MKLDSMRAANAQRASDLDVLGFSECQQLLRDHGSLRTLEALSKVDLAVLLLAFAHNDAECCKKLLERNLFEVNQLNPHRPHGDVDRYDPRTGASLQINFQSTQLSSVSWRRARAGMIKSLLHFELPARTAPAAHETPFASENSRDRGPVPFGDPYGDDAPCSHHQDRLMSITACPEALVLISVASQYANWSFEELRAWETWRKLVVQLRPQLAKRTGIRDAYLQRGVVSPFDVQQPFVSIPLDQLLPCLPPSSSSDFKLEPNLPSEDVGQVPVPASGGEFGARRFSHSKSQRNRRKAKHQRTKKKAAIP</sequence>
<accession>L8HGT9</accession>
<dbReference type="EMBL" id="KB007819">
    <property type="protein sequence ID" value="ELR24447.1"/>
    <property type="molecule type" value="Genomic_DNA"/>
</dbReference>
<dbReference type="AlphaFoldDB" id="L8HGT9"/>
<evidence type="ECO:0000256" key="1">
    <source>
        <dbReference type="SAM" id="MobiDB-lite"/>
    </source>
</evidence>
<feature type="region of interest" description="Disordered" evidence="1">
    <location>
        <begin position="257"/>
        <end position="309"/>
    </location>
</feature>